<dbReference type="PANTHER" id="PTHR47706:SF4">
    <property type="entry name" value="NMRA-LIKE DOMAIN-CONTAINING PROTEIN"/>
    <property type="match status" value="1"/>
</dbReference>
<reference evidence="6" key="1">
    <citation type="submission" date="2020-05" db="EMBL/GenBank/DDBJ databases">
        <title>Mycena genomes resolve the evolution of fungal bioluminescence.</title>
        <authorList>
            <person name="Tsai I.J."/>
        </authorList>
    </citation>
    <scope>NUCLEOTIDE SEQUENCE</scope>
    <source>
        <strain evidence="6">160909Yilan</strain>
    </source>
</reference>
<evidence type="ECO:0000256" key="2">
    <source>
        <dbReference type="ARBA" id="ARBA00022857"/>
    </source>
</evidence>
<gene>
    <name evidence="6" type="ORF">MSAN_00919600</name>
</gene>
<organism evidence="6 7">
    <name type="scientific">Mycena sanguinolenta</name>
    <dbReference type="NCBI Taxonomy" id="230812"/>
    <lineage>
        <taxon>Eukaryota</taxon>
        <taxon>Fungi</taxon>
        <taxon>Dikarya</taxon>
        <taxon>Basidiomycota</taxon>
        <taxon>Agaricomycotina</taxon>
        <taxon>Agaricomycetes</taxon>
        <taxon>Agaricomycetidae</taxon>
        <taxon>Agaricales</taxon>
        <taxon>Marasmiineae</taxon>
        <taxon>Mycenaceae</taxon>
        <taxon>Mycena</taxon>
    </lineage>
</organism>
<name>A0A8H6YSY6_9AGAR</name>
<dbReference type="InterPro" id="IPR051609">
    <property type="entry name" value="NmrA/Isoflavone_reductase-like"/>
</dbReference>
<dbReference type="Proteomes" id="UP000623467">
    <property type="component" value="Unassembled WGS sequence"/>
</dbReference>
<feature type="region of interest" description="Disordered" evidence="4">
    <location>
        <begin position="104"/>
        <end position="123"/>
    </location>
</feature>
<dbReference type="SUPFAM" id="SSF51735">
    <property type="entry name" value="NAD(P)-binding Rossmann-fold domains"/>
    <property type="match status" value="1"/>
</dbReference>
<proteinExistence type="inferred from homology"/>
<feature type="compositionally biased region" description="Polar residues" evidence="4">
    <location>
        <begin position="104"/>
        <end position="114"/>
    </location>
</feature>
<dbReference type="InterPro" id="IPR036291">
    <property type="entry name" value="NAD(P)-bd_dom_sf"/>
</dbReference>
<dbReference type="Pfam" id="PF13460">
    <property type="entry name" value="NAD_binding_10"/>
    <property type="match status" value="1"/>
</dbReference>
<dbReference type="AlphaFoldDB" id="A0A8H6YSY6"/>
<keyword evidence="7" id="KW-1185">Reference proteome</keyword>
<feature type="region of interest" description="Disordered" evidence="4">
    <location>
        <begin position="246"/>
        <end position="267"/>
    </location>
</feature>
<dbReference type="EMBL" id="JACAZH010000006">
    <property type="protein sequence ID" value="KAF7366618.1"/>
    <property type="molecule type" value="Genomic_DNA"/>
</dbReference>
<feature type="domain" description="NAD(P)-binding" evidence="5">
    <location>
        <begin position="12"/>
        <end position="189"/>
    </location>
</feature>
<dbReference type="GO" id="GO:0016491">
    <property type="term" value="F:oxidoreductase activity"/>
    <property type="evidence" value="ECO:0007669"/>
    <property type="project" value="UniProtKB-KW"/>
</dbReference>
<evidence type="ECO:0000256" key="1">
    <source>
        <dbReference type="ARBA" id="ARBA00005725"/>
    </source>
</evidence>
<accession>A0A8H6YSY6</accession>
<dbReference type="PANTHER" id="PTHR47706">
    <property type="entry name" value="NMRA-LIKE FAMILY PROTEIN"/>
    <property type="match status" value="1"/>
</dbReference>
<dbReference type="OrthoDB" id="5283654at2759"/>
<dbReference type="Gene3D" id="3.40.50.720">
    <property type="entry name" value="NAD(P)-binding Rossmann-like Domain"/>
    <property type="match status" value="1"/>
</dbReference>
<evidence type="ECO:0000313" key="7">
    <source>
        <dbReference type="Proteomes" id="UP000623467"/>
    </source>
</evidence>
<dbReference type="InterPro" id="IPR016040">
    <property type="entry name" value="NAD(P)-bd_dom"/>
</dbReference>
<evidence type="ECO:0000256" key="4">
    <source>
        <dbReference type="SAM" id="MobiDB-lite"/>
    </source>
</evidence>
<comment type="similarity">
    <text evidence="1">Belongs to the NmrA-type oxidoreductase family. Isoflavone reductase subfamily.</text>
</comment>
<evidence type="ECO:0000259" key="5">
    <source>
        <dbReference type="Pfam" id="PF13460"/>
    </source>
</evidence>
<evidence type="ECO:0000313" key="6">
    <source>
        <dbReference type="EMBL" id="KAF7366618.1"/>
    </source>
</evidence>
<keyword evidence="2" id="KW-0521">NADP</keyword>
<sequence>MELFKSFAVVGAGTIGLPIINALAARSVSVVLLSRPGSPPKALPPGVKVVHVDYNNATSVSEVLKQHRIDVVLSTVAIPGLAGQTSLVDAAKLAGVRLFSPSEYATPTDSQPPGTDNPFGGTGTKDRIAKYLQSVGLPSMRVFTGPFTEGIPRLLGYAGHGKIVVVGKGEAPVSFTAVPDIAGFVAYVLTSLPPSELQDRILRLEGERTSLNDLGVQLNIPVMHVDRIEGDEFKTGLLKLLDSGAGSTGWDEENQREKTGSDAAGSANALWPGHKWKSIREVLNL</sequence>
<evidence type="ECO:0000256" key="3">
    <source>
        <dbReference type="ARBA" id="ARBA00023002"/>
    </source>
</evidence>
<keyword evidence="3" id="KW-0560">Oxidoreductase</keyword>
<comment type="caution">
    <text evidence="6">The sequence shown here is derived from an EMBL/GenBank/DDBJ whole genome shotgun (WGS) entry which is preliminary data.</text>
</comment>
<protein>
    <submittedName>
        <fullName evidence="6">NmrA domain-containing protein</fullName>
    </submittedName>
</protein>